<organism evidence="4 5">
    <name type="scientific">Actinidia rufa</name>
    <dbReference type="NCBI Taxonomy" id="165716"/>
    <lineage>
        <taxon>Eukaryota</taxon>
        <taxon>Viridiplantae</taxon>
        <taxon>Streptophyta</taxon>
        <taxon>Embryophyta</taxon>
        <taxon>Tracheophyta</taxon>
        <taxon>Spermatophyta</taxon>
        <taxon>Magnoliopsida</taxon>
        <taxon>eudicotyledons</taxon>
        <taxon>Gunneridae</taxon>
        <taxon>Pentapetalae</taxon>
        <taxon>asterids</taxon>
        <taxon>Ericales</taxon>
        <taxon>Actinidiaceae</taxon>
        <taxon>Actinidia</taxon>
    </lineage>
</organism>
<sequence length="441" mass="49316">MNKNHYTFYELMNELQEAEGIIKSKKHVLMVSAWGSSKLKPKGKKVMKKNKAKYVNKGEAKPGGVQIRDVPKEKCFHCGKDGHWKRNCPTFIVVRSKGFQVTKQLSDREITLHMRTSASVSTLAVGVVREFKIEAEKQTGKSLKALQSDHGGEYLLGEFEDYLRHSGIVSQLTAPGTPQQNGVAERRNMTLLDMSPVSMIAMYLLNLAPSKTVPLTPKELWSGRKPSLQYLRIWGCPTYVRKGNASKLEARLEVCLFVGYPKGTKGALSVVKVWLSHNFDMKDLGEASYILGIKLIHGVALSRDQCPRTPQEKEHMRLVPYASAVRSLIDYDFQLDGDSRKSISNYVFTLGGGAISWRSVKQSCIADSTMKAEYIAACEAAKKAAWLKKFLLEPGIVPLAKGPIILHCDNSAAIAQSKDPRDHKKGKHIEQKYRLIREIAQ</sequence>
<dbReference type="Gene3D" id="4.10.60.10">
    <property type="entry name" value="Zinc finger, CCHC-type"/>
    <property type="match status" value="1"/>
</dbReference>
<dbReference type="PANTHER" id="PTHR42648:SF27">
    <property type="entry name" value="RNA-DIRECTED DNA POLYMERASE"/>
    <property type="match status" value="1"/>
</dbReference>
<keyword evidence="1" id="KW-0863">Zinc-finger</keyword>
<keyword evidence="1" id="KW-0862">Zinc</keyword>
<evidence type="ECO:0000259" key="3">
    <source>
        <dbReference type="PROSITE" id="PS50994"/>
    </source>
</evidence>
<feature type="domain" description="Integrase catalytic" evidence="3">
    <location>
        <begin position="58"/>
        <end position="191"/>
    </location>
</feature>
<dbReference type="SUPFAM" id="SSF57756">
    <property type="entry name" value="Retrovirus zinc finger-like domains"/>
    <property type="match status" value="1"/>
</dbReference>
<dbReference type="PROSITE" id="PS50994">
    <property type="entry name" value="INTEGRASE"/>
    <property type="match status" value="1"/>
</dbReference>
<dbReference type="Pfam" id="PF00098">
    <property type="entry name" value="zf-CCHC"/>
    <property type="match status" value="1"/>
</dbReference>
<evidence type="ECO:0000256" key="1">
    <source>
        <dbReference type="PROSITE-ProRule" id="PRU00047"/>
    </source>
</evidence>
<dbReference type="GO" id="GO:0003676">
    <property type="term" value="F:nucleic acid binding"/>
    <property type="evidence" value="ECO:0007669"/>
    <property type="project" value="InterPro"/>
</dbReference>
<dbReference type="EMBL" id="BJWL01000409">
    <property type="protein sequence ID" value="GFS42948.1"/>
    <property type="molecule type" value="Genomic_DNA"/>
</dbReference>
<proteinExistence type="predicted"/>
<dbReference type="InterPro" id="IPR001584">
    <property type="entry name" value="Integrase_cat-core"/>
</dbReference>
<evidence type="ECO:0000259" key="2">
    <source>
        <dbReference type="PROSITE" id="PS50158"/>
    </source>
</evidence>
<feature type="domain" description="CCHC-type" evidence="2">
    <location>
        <begin position="74"/>
        <end position="89"/>
    </location>
</feature>
<name>A0A7J0DWH3_9ERIC</name>
<dbReference type="InterPro" id="IPR036875">
    <property type="entry name" value="Znf_CCHC_sf"/>
</dbReference>
<dbReference type="Proteomes" id="UP000585474">
    <property type="component" value="Unassembled WGS sequence"/>
</dbReference>
<dbReference type="InterPro" id="IPR039537">
    <property type="entry name" value="Retrotran_Ty1/copia-like"/>
</dbReference>
<dbReference type="AlphaFoldDB" id="A0A7J0DWH3"/>
<keyword evidence="1" id="KW-0479">Metal-binding</keyword>
<dbReference type="InterPro" id="IPR001878">
    <property type="entry name" value="Znf_CCHC"/>
</dbReference>
<protein>
    <submittedName>
        <fullName evidence="4">Uncharacterized protein</fullName>
    </submittedName>
</protein>
<dbReference type="SMART" id="SM00343">
    <property type="entry name" value="ZnF_C2HC"/>
    <property type="match status" value="1"/>
</dbReference>
<dbReference type="InterPro" id="IPR012337">
    <property type="entry name" value="RNaseH-like_sf"/>
</dbReference>
<dbReference type="InterPro" id="IPR036397">
    <property type="entry name" value="RNaseH_sf"/>
</dbReference>
<keyword evidence="5" id="KW-1185">Reference proteome</keyword>
<evidence type="ECO:0000313" key="5">
    <source>
        <dbReference type="Proteomes" id="UP000585474"/>
    </source>
</evidence>
<dbReference type="PANTHER" id="PTHR42648">
    <property type="entry name" value="TRANSPOSASE, PUTATIVE-RELATED"/>
    <property type="match status" value="1"/>
</dbReference>
<evidence type="ECO:0000313" key="4">
    <source>
        <dbReference type="EMBL" id="GFS42948.1"/>
    </source>
</evidence>
<dbReference type="OrthoDB" id="1739418at2759"/>
<dbReference type="GO" id="GO:0015074">
    <property type="term" value="P:DNA integration"/>
    <property type="evidence" value="ECO:0007669"/>
    <property type="project" value="InterPro"/>
</dbReference>
<dbReference type="Gene3D" id="3.30.420.10">
    <property type="entry name" value="Ribonuclease H-like superfamily/Ribonuclease H"/>
    <property type="match status" value="1"/>
</dbReference>
<dbReference type="GO" id="GO:0008270">
    <property type="term" value="F:zinc ion binding"/>
    <property type="evidence" value="ECO:0007669"/>
    <property type="project" value="UniProtKB-KW"/>
</dbReference>
<gene>
    <name evidence="4" type="ORF">Acr_00g0082740</name>
</gene>
<accession>A0A7J0DWH3</accession>
<comment type="caution">
    <text evidence="4">The sequence shown here is derived from an EMBL/GenBank/DDBJ whole genome shotgun (WGS) entry which is preliminary data.</text>
</comment>
<reference evidence="5" key="1">
    <citation type="submission" date="2019-07" db="EMBL/GenBank/DDBJ databases">
        <title>De Novo Assembly of kiwifruit Actinidia rufa.</title>
        <authorList>
            <person name="Sugita-Konishi S."/>
            <person name="Sato K."/>
            <person name="Mori E."/>
            <person name="Abe Y."/>
            <person name="Kisaki G."/>
            <person name="Hamano K."/>
            <person name="Suezawa K."/>
            <person name="Otani M."/>
            <person name="Fukuda T."/>
            <person name="Manabe T."/>
            <person name="Gomi K."/>
            <person name="Tabuchi M."/>
            <person name="Akimitsu K."/>
            <person name="Kataoka I."/>
        </authorList>
    </citation>
    <scope>NUCLEOTIDE SEQUENCE [LARGE SCALE GENOMIC DNA]</scope>
    <source>
        <strain evidence="5">cv. Fuchu</strain>
    </source>
</reference>
<dbReference type="SUPFAM" id="SSF53098">
    <property type="entry name" value="Ribonuclease H-like"/>
    <property type="match status" value="1"/>
</dbReference>
<dbReference type="PROSITE" id="PS50158">
    <property type="entry name" value="ZF_CCHC"/>
    <property type="match status" value="1"/>
</dbReference>
<dbReference type="CDD" id="cd09272">
    <property type="entry name" value="RNase_HI_RT_Ty1"/>
    <property type="match status" value="1"/>
</dbReference>